<keyword evidence="2" id="KW-1185">Reference proteome</keyword>
<protein>
    <submittedName>
        <fullName evidence="1">Uncharacterized protein</fullName>
    </submittedName>
</protein>
<dbReference type="Proteomes" id="UP001165586">
    <property type="component" value="Unassembled WGS sequence"/>
</dbReference>
<comment type="caution">
    <text evidence="1">The sequence shown here is derived from an EMBL/GenBank/DDBJ whole genome shotgun (WGS) entry which is preliminary data.</text>
</comment>
<organism evidence="1 2">
    <name type="scientific">Herbiconiux daphne</name>
    <dbReference type="NCBI Taxonomy" id="2970914"/>
    <lineage>
        <taxon>Bacteria</taxon>
        <taxon>Bacillati</taxon>
        <taxon>Actinomycetota</taxon>
        <taxon>Actinomycetes</taxon>
        <taxon>Micrococcales</taxon>
        <taxon>Microbacteriaceae</taxon>
        <taxon>Herbiconiux</taxon>
    </lineage>
</organism>
<proteinExistence type="predicted"/>
<dbReference type="RefSeq" id="WP_259542743.1">
    <property type="nucleotide sequence ID" value="NZ_JANLCJ010000108.1"/>
</dbReference>
<evidence type="ECO:0000313" key="2">
    <source>
        <dbReference type="Proteomes" id="UP001165586"/>
    </source>
</evidence>
<evidence type="ECO:0000313" key="1">
    <source>
        <dbReference type="EMBL" id="MCS5736676.1"/>
    </source>
</evidence>
<reference evidence="1" key="1">
    <citation type="submission" date="2022-08" db="EMBL/GenBank/DDBJ databases">
        <authorList>
            <person name="Deng Y."/>
            <person name="Han X.-F."/>
            <person name="Zhang Y.-Q."/>
        </authorList>
    </citation>
    <scope>NUCLEOTIDE SEQUENCE</scope>
    <source>
        <strain evidence="1">CPCC 203386</strain>
    </source>
</reference>
<dbReference type="EMBL" id="JANLCJ010000108">
    <property type="protein sequence ID" value="MCS5736676.1"/>
    <property type="molecule type" value="Genomic_DNA"/>
</dbReference>
<accession>A0ABT2H9X1</accession>
<name>A0ABT2H9X1_9MICO</name>
<sequence length="57" mass="6442">MQKTITIYVVKQVVAEGETAKEVKFTTQREAKAATELLAKFDVETEIEKAKHTFEIA</sequence>
<gene>
    <name evidence="1" type="ORF">N1032_23380</name>
</gene>